<feature type="region of interest" description="Disordered" evidence="1">
    <location>
        <begin position="500"/>
        <end position="537"/>
    </location>
</feature>
<feature type="compositionally biased region" description="Basic and acidic residues" evidence="1">
    <location>
        <begin position="377"/>
        <end position="394"/>
    </location>
</feature>
<keyword evidence="4" id="KW-1185">Reference proteome</keyword>
<dbReference type="OrthoDB" id="5321209at2759"/>
<accession>A0A6A5U364</accession>
<gene>
    <name evidence="3" type="ORF">CC80DRAFT_305636</name>
</gene>
<sequence>MTDEAFILDMDDANGADAVMDYYLDNGDVGMNDGDNFSVDIGGDDDDFNPDDLDEDFMDGGDSPLQGYDDVHPETPDPDYNVGPAPKRARPAFFGRTTRAAERAALRAKEDNTFVLLEGTEAEAPFKKPSRIPGTFGRRNREKGSTLPAYHKKVSADLDSDDELMLDMREKGYSDRQIASKLAKDGRVRYDMKSISTRIQRIREAQAKHVDYLIKEGYMEWKMDDDQLLMRAYDLADIEIRYEMERLRAWRFRKVSDVMRRLNKNAVFSAAACSDRYISLIDGTAKIPSDQDDDPMARRAEMDAFIMQREEERDAERAAKENKEAEQQRVKEEAKMRQAEKSARTAAKRDREQQEKTNRSVLRATQNTLRKQQAAENARKKEERRVRIEADNARKSRNKKRTDSYRKTYGVAALHHVNKDTPDPRRQIPFEDLQRLCAERGLDVEGEEEELLDALREADAQLSSSQLKVTVKDKGMTPATSKMLLRYQLALWEARIAMGDDSEFEDEDGGREDAGAGRDDGILDFDDDEEDEEFEFE</sequence>
<evidence type="ECO:0000259" key="2">
    <source>
        <dbReference type="PROSITE" id="PS50800"/>
    </source>
</evidence>
<dbReference type="AlphaFoldDB" id="A0A6A5U364"/>
<dbReference type="EMBL" id="ML976984">
    <property type="protein sequence ID" value="KAF1959573.1"/>
    <property type="molecule type" value="Genomic_DNA"/>
</dbReference>
<evidence type="ECO:0000313" key="3">
    <source>
        <dbReference type="EMBL" id="KAF1959573.1"/>
    </source>
</evidence>
<feature type="compositionally biased region" description="Basic and acidic residues" evidence="1">
    <location>
        <begin position="511"/>
        <end position="521"/>
    </location>
</feature>
<dbReference type="InterPro" id="IPR003034">
    <property type="entry name" value="SAP_dom"/>
</dbReference>
<dbReference type="Pfam" id="PF24625">
    <property type="entry name" value="DUF7626"/>
    <property type="match status" value="1"/>
</dbReference>
<name>A0A6A5U364_9PLEO</name>
<dbReference type="PROSITE" id="PS50800">
    <property type="entry name" value="SAP"/>
    <property type="match status" value="1"/>
</dbReference>
<feature type="domain" description="SAP" evidence="2">
    <location>
        <begin position="425"/>
        <end position="459"/>
    </location>
</feature>
<dbReference type="Proteomes" id="UP000800035">
    <property type="component" value="Unassembled WGS sequence"/>
</dbReference>
<feature type="compositionally biased region" description="Acidic residues" evidence="1">
    <location>
        <begin position="500"/>
        <end position="510"/>
    </location>
</feature>
<proteinExistence type="predicted"/>
<feature type="compositionally biased region" description="Polar residues" evidence="1">
    <location>
        <begin position="359"/>
        <end position="375"/>
    </location>
</feature>
<evidence type="ECO:0000256" key="1">
    <source>
        <dbReference type="SAM" id="MobiDB-lite"/>
    </source>
</evidence>
<feature type="region of interest" description="Disordered" evidence="1">
    <location>
        <begin position="311"/>
        <end position="403"/>
    </location>
</feature>
<dbReference type="InterPro" id="IPR056043">
    <property type="entry name" value="DUF7626"/>
</dbReference>
<evidence type="ECO:0000313" key="4">
    <source>
        <dbReference type="Proteomes" id="UP000800035"/>
    </source>
</evidence>
<protein>
    <recommendedName>
        <fullName evidence="2">SAP domain-containing protein</fullName>
    </recommendedName>
</protein>
<feature type="compositionally biased region" description="Acidic residues" evidence="1">
    <location>
        <begin position="522"/>
        <end position="537"/>
    </location>
</feature>
<feature type="compositionally biased region" description="Basic and acidic residues" evidence="1">
    <location>
        <begin position="311"/>
        <end position="358"/>
    </location>
</feature>
<reference evidence="3" key="1">
    <citation type="journal article" date="2020" name="Stud. Mycol.">
        <title>101 Dothideomycetes genomes: a test case for predicting lifestyles and emergence of pathogens.</title>
        <authorList>
            <person name="Haridas S."/>
            <person name="Albert R."/>
            <person name="Binder M."/>
            <person name="Bloem J."/>
            <person name="Labutti K."/>
            <person name="Salamov A."/>
            <person name="Andreopoulos B."/>
            <person name="Baker S."/>
            <person name="Barry K."/>
            <person name="Bills G."/>
            <person name="Bluhm B."/>
            <person name="Cannon C."/>
            <person name="Castanera R."/>
            <person name="Culley D."/>
            <person name="Daum C."/>
            <person name="Ezra D."/>
            <person name="Gonzalez J."/>
            <person name="Henrissat B."/>
            <person name="Kuo A."/>
            <person name="Liang C."/>
            <person name="Lipzen A."/>
            <person name="Lutzoni F."/>
            <person name="Magnuson J."/>
            <person name="Mondo S."/>
            <person name="Nolan M."/>
            <person name="Ohm R."/>
            <person name="Pangilinan J."/>
            <person name="Park H.-J."/>
            <person name="Ramirez L."/>
            <person name="Alfaro M."/>
            <person name="Sun H."/>
            <person name="Tritt A."/>
            <person name="Yoshinaga Y."/>
            <person name="Zwiers L.-H."/>
            <person name="Turgeon B."/>
            <person name="Goodwin S."/>
            <person name="Spatafora J."/>
            <person name="Crous P."/>
            <person name="Grigoriev I."/>
        </authorList>
    </citation>
    <scope>NUCLEOTIDE SEQUENCE</scope>
    <source>
        <strain evidence="3">CBS 675.92</strain>
    </source>
</reference>
<organism evidence="3 4">
    <name type="scientific">Byssothecium circinans</name>
    <dbReference type="NCBI Taxonomy" id="147558"/>
    <lineage>
        <taxon>Eukaryota</taxon>
        <taxon>Fungi</taxon>
        <taxon>Dikarya</taxon>
        <taxon>Ascomycota</taxon>
        <taxon>Pezizomycotina</taxon>
        <taxon>Dothideomycetes</taxon>
        <taxon>Pleosporomycetidae</taxon>
        <taxon>Pleosporales</taxon>
        <taxon>Massarineae</taxon>
        <taxon>Massarinaceae</taxon>
        <taxon>Byssothecium</taxon>
    </lineage>
</organism>